<accession>A0AAN9RRC1</accession>
<dbReference type="AlphaFoldDB" id="A0AAN9RRC1"/>
<dbReference type="Proteomes" id="UP001374584">
    <property type="component" value="Unassembled WGS sequence"/>
</dbReference>
<organism evidence="1 2">
    <name type="scientific">Phaseolus coccineus</name>
    <name type="common">Scarlet runner bean</name>
    <name type="synonym">Phaseolus multiflorus</name>
    <dbReference type="NCBI Taxonomy" id="3886"/>
    <lineage>
        <taxon>Eukaryota</taxon>
        <taxon>Viridiplantae</taxon>
        <taxon>Streptophyta</taxon>
        <taxon>Embryophyta</taxon>
        <taxon>Tracheophyta</taxon>
        <taxon>Spermatophyta</taxon>
        <taxon>Magnoliopsida</taxon>
        <taxon>eudicotyledons</taxon>
        <taxon>Gunneridae</taxon>
        <taxon>Pentapetalae</taxon>
        <taxon>rosids</taxon>
        <taxon>fabids</taxon>
        <taxon>Fabales</taxon>
        <taxon>Fabaceae</taxon>
        <taxon>Papilionoideae</taxon>
        <taxon>50 kb inversion clade</taxon>
        <taxon>NPAAA clade</taxon>
        <taxon>indigoferoid/millettioid clade</taxon>
        <taxon>Phaseoleae</taxon>
        <taxon>Phaseolus</taxon>
    </lineage>
</organism>
<evidence type="ECO:0000313" key="1">
    <source>
        <dbReference type="EMBL" id="KAK7382187.1"/>
    </source>
</evidence>
<comment type="caution">
    <text evidence="1">The sequence shown here is derived from an EMBL/GenBank/DDBJ whole genome shotgun (WGS) entry which is preliminary data.</text>
</comment>
<reference evidence="1 2" key="1">
    <citation type="submission" date="2024-01" db="EMBL/GenBank/DDBJ databases">
        <title>The genomes of 5 underutilized Papilionoideae crops provide insights into root nodulation and disease resistanc.</title>
        <authorList>
            <person name="Jiang F."/>
        </authorList>
    </citation>
    <scope>NUCLEOTIDE SEQUENCE [LARGE SCALE GENOMIC DNA]</scope>
    <source>
        <strain evidence="1">JINMINGXINNONG_FW02</strain>
        <tissue evidence="1">Leaves</tissue>
    </source>
</reference>
<keyword evidence="2" id="KW-1185">Reference proteome</keyword>
<gene>
    <name evidence="1" type="ORF">VNO80_00934</name>
</gene>
<dbReference type="EMBL" id="JAYMYR010000001">
    <property type="protein sequence ID" value="KAK7382187.1"/>
    <property type="molecule type" value="Genomic_DNA"/>
</dbReference>
<protein>
    <submittedName>
        <fullName evidence="1">Uncharacterized protein</fullName>
    </submittedName>
</protein>
<evidence type="ECO:0000313" key="2">
    <source>
        <dbReference type="Proteomes" id="UP001374584"/>
    </source>
</evidence>
<name>A0AAN9RRC1_PHACN</name>
<proteinExistence type="predicted"/>
<sequence length="116" mass="12880">MGMAHLVCEEAQFKITKPRAEVDGRDGTHEELYARRDSMHPKRGVAGDVSVLDDMNMYNVNLGEMERQEEVRGSNTWLSLALLTAGVVEEERGCKVFHTSKAPAEAWPMGIGSTML</sequence>